<evidence type="ECO:0000313" key="1">
    <source>
        <dbReference type="EMBL" id="MBF4500539.1"/>
    </source>
</evidence>
<proteinExistence type="predicted"/>
<protein>
    <submittedName>
        <fullName evidence="1">Uncharacterized protein</fullName>
    </submittedName>
</protein>
<evidence type="ECO:0000313" key="2">
    <source>
        <dbReference type="Proteomes" id="UP000622653"/>
    </source>
</evidence>
<dbReference type="Gene3D" id="3.20.80.10">
    <property type="entry name" value="Regulatory factor, effector binding domain"/>
    <property type="match status" value="1"/>
</dbReference>
<comment type="caution">
    <text evidence="1">The sequence shown here is derived from an EMBL/GenBank/DDBJ whole genome shotgun (WGS) entry which is preliminary data.</text>
</comment>
<sequence length="139" mass="16139">MLLRLGESIRTNNFSDAELTMKLQRLWKTAPPVRPMYVCYFHYAHRFTEDYSVAFGVEDPNGTFEIPETSYISYTIPLKEQLGFWKAWQQVWEDECSGKIIRHYTIDYEKYEADGTATLYIAGKKIPHAQSSCPQKAIG</sequence>
<organism evidence="1 2">
    <name type="scientific">Savagea serpentis</name>
    <dbReference type="NCBI Taxonomy" id="2785297"/>
    <lineage>
        <taxon>Bacteria</taxon>
        <taxon>Bacillati</taxon>
        <taxon>Bacillota</taxon>
        <taxon>Bacilli</taxon>
        <taxon>Bacillales</taxon>
        <taxon>Caryophanaceae</taxon>
        <taxon>Savagea</taxon>
    </lineage>
</organism>
<dbReference type="RefSeq" id="WP_194561974.1">
    <property type="nucleotide sequence ID" value="NZ_JADKPV010000001.1"/>
</dbReference>
<accession>A0A8J7KKW2</accession>
<dbReference type="InterPro" id="IPR011256">
    <property type="entry name" value="Reg_factor_effector_dom_sf"/>
</dbReference>
<name>A0A8J7KKW2_9BACL</name>
<dbReference type="AlphaFoldDB" id="A0A8J7KKW2"/>
<dbReference type="Proteomes" id="UP000622653">
    <property type="component" value="Unassembled WGS sequence"/>
</dbReference>
<dbReference type="EMBL" id="JADKPV010000001">
    <property type="protein sequence ID" value="MBF4500539.1"/>
    <property type="molecule type" value="Genomic_DNA"/>
</dbReference>
<gene>
    <name evidence="1" type="ORF">IRY55_04110</name>
</gene>
<reference evidence="1" key="1">
    <citation type="submission" date="2020-11" db="EMBL/GenBank/DDBJ databases">
        <title>Multidrug resistant novel bacterium Savagea serpentis sp. nov., isolated from the scats of a vine snake (Ahaetulla nasuta).</title>
        <authorList>
            <person name="Venkata Ramana V."/>
            <person name="Vikas Patil S."/>
            <person name="Yogita Lugani V."/>
        </authorList>
    </citation>
    <scope>NUCLEOTIDE SEQUENCE</scope>
    <source>
        <strain evidence="1">SN6</strain>
    </source>
</reference>
<keyword evidence="2" id="KW-1185">Reference proteome</keyword>